<dbReference type="Gene3D" id="1.20.120.910">
    <property type="entry name" value="DksA, coiled-coil domain"/>
    <property type="match status" value="1"/>
</dbReference>
<accession>A1K210</accession>
<dbReference type="HOGENOM" id="CLU_043144_2_2_4"/>
<dbReference type="eggNOG" id="COG1734">
    <property type="taxonomic scope" value="Bacteria"/>
</dbReference>
<evidence type="ECO:0000256" key="4">
    <source>
        <dbReference type="ARBA" id="ARBA00022833"/>
    </source>
</evidence>
<dbReference type="SUPFAM" id="SSF57716">
    <property type="entry name" value="Glucocorticoid receptor-like (DNA-binding domain)"/>
    <property type="match status" value="1"/>
</dbReference>
<evidence type="ECO:0000256" key="7">
    <source>
        <dbReference type="SAM" id="MobiDB-lite"/>
    </source>
</evidence>
<comment type="subunit">
    <text evidence="5">Interacts directly with the RNA polymerase.</text>
</comment>
<dbReference type="InterPro" id="IPR020458">
    <property type="entry name" value="Znf_DskA_TraR_CS"/>
</dbReference>
<dbReference type="HAMAP" id="MF_00926">
    <property type="entry name" value="DksA"/>
    <property type="match status" value="1"/>
</dbReference>
<feature type="domain" description="Zinc finger DksA/TraR C4-type" evidence="8">
    <location>
        <begin position="130"/>
        <end position="165"/>
    </location>
</feature>
<dbReference type="EMBL" id="AM406670">
    <property type="protein sequence ID" value="CAL92865.1"/>
    <property type="molecule type" value="Genomic_DNA"/>
</dbReference>
<comment type="caution">
    <text evidence="5">Lacks conserved residue(s) required for the propagation of feature annotation.</text>
</comment>
<comment type="subcellular location">
    <subcellularLocation>
        <location evidence="5">Cytoplasm</location>
    </subcellularLocation>
</comment>
<keyword evidence="2 5" id="KW-0479">Metal-binding</keyword>
<gene>
    <name evidence="10" type="primary">dksA1</name>
    <name evidence="5" type="synonym">dksA</name>
    <name evidence="10" type="ordered locus">azo0248</name>
</gene>
<keyword evidence="1 5" id="KW-0963">Cytoplasm</keyword>
<dbReference type="GO" id="GO:0005737">
    <property type="term" value="C:cytoplasm"/>
    <property type="evidence" value="ECO:0007669"/>
    <property type="project" value="UniProtKB-SubCell"/>
</dbReference>
<feature type="zinc finger region" description="dksA C4-type" evidence="6">
    <location>
        <begin position="135"/>
        <end position="159"/>
    </location>
</feature>
<evidence type="ECO:0000313" key="10">
    <source>
        <dbReference type="EMBL" id="CAL92865.1"/>
    </source>
</evidence>
<dbReference type="InterPro" id="IPR048489">
    <property type="entry name" value="DksA_N"/>
</dbReference>
<dbReference type="Pfam" id="PF21157">
    <property type="entry name" value="DksA_N"/>
    <property type="match status" value="1"/>
</dbReference>
<feature type="domain" description="DnaK suppressor protein DksA N-terminal" evidence="9">
    <location>
        <begin position="58"/>
        <end position="127"/>
    </location>
</feature>
<evidence type="ECO:0000259" key="8">
    <source>
        <dbReference type="Pfam" id="PF01258"/>
    </source>
</evidence>
<comment type="similarity">
    <text evidence="5">Belongs to the DksA family.</text>
</comment>
<organism evidence="10 11">
    <name type="scientific">Azoarcus sp. (strain BH72)</name>
    <dbReference type="NCBI Taxonomy" id="418699"/>
    <lineage>
        <taxon>Bacteria</taxon>
        <taxon>Pseudomonadati</taxon>
        <taxon>Pseudomonadota</taxon>
        <taxon>Betaproteobacteria</taxon>
        <taxon>Rhodocyclales</taxon>
        <taxon>Zoogloeaceae</taxon>
        <taxon>Azoarcus</taxon>
    </lineage>
</organism>
<dbReference type="AlphaFoldDB" id="A1K210"/>
<dbReference type="KEGG" id="azo:azo0248"/>
<comment type="function">
    <text evidence="5">Transcription factor that acts by binding directly to the RNA polymerase (RNAP). Required for negative regulation of rRNA expression and positive regulation of several amino acid biosynthesis promoters.</text>
</comment>
<proteinExistence type="inferred from homology"/>
<sequence length="172" mass="19426">MNARAALPAVFGNFIPAWFHQPAGSKREDFSMNDVLTPLMTEAELRAAPEDDYMSPRQLAFFRALLEKEMKTLLEAAHETTTHLQENAATPDPADRASVEEEHTLELRVRDRERKLLKKIEEAIARIDDGSYGWCEETGEPIGIGRLLARPTATLSLEAQERREKLKKMHGG</sequence>
<evidence type="ECO:0000256" key="2">
    <source>
        <dbReference type="ARBA" id="ARBA00022723"/>
    </source>
</evidence>
<dbReference type="InterPro" id="IPR037187">
    <property type="entry name" value="DnaK_N"/>
</dbReference>
<dbReference type="PANTHER" id="PTHR33823:SF2">
    <property type="entry name" value="RNA POLYMERASE-BINDING TRANSCRIPTION FACTOR DKSA"/>
    <property type="match status" value="1"/>
</dbReference>
<dbReference type="PROSITE" id="PS01102">
    <property type="entry name" value="ZF_DKSA_1"/>
    <property type="match status" value="1"/>
</dbReference>
<dbReference type="Proteomes" id="UP000002588">
    <property type="component" value="Chromosome"/>
</dbReference>
<dbReference type="GO" id="GO:0008270">
    <property type="term" value="F:zinc ion binding"/>
    <property type="evidence" value="ECO:0007669"/>
    <property type="project" value="UniProtKB-UniRule"/>
</dbReference>
<evidence type="ECO:0000259" key="9">
    <source>
        <dbReference type="Pfam" id="PF21157"/>
    </source>
</evidence>
<dbReference type="InterPro" id="IPR000962">
    <property type="entry name" value="Znf_DskA_TraR"/>
</dbReference>
<dbReference type="GO" id="GO:0010468">
    <property type="term" value="P:regulation of gene expression"/>
    <property type="evidence" value="ECO:0007669"/>
    <property type="project" value="UniProtKB-UniRule"/>
</dbReference>
<keyword evidence="4 5" id="KW-0862">Zinc</keyword>
<feature type="region of interest" description="Disordered" evidence="7">
    <location>
        <begin position="81"/>
        <end position="101"/>
    </location>
</feature>
<evidence type="ECO:0000256" key="3">
    <source>
        <dbReference type="ARBA" id="ARBA00022771"/>
    </source>
</evidence>
<dbReference type="STRING" id="62928.azo0248"/>
<keyword evidence="11" id="KW-1185">Reference proteome</keyword>
<evidence type="ECO:0000256" key="6">
    <source>
        <dbReference type="PROSITE-ProRule" id="PRU00510"/>
    </source>
</evidence>
<protein>
    <recommendedName>
        <fullName evidence="5">RNA polymerase-binding transcription factor DksA</fullName>
    </recommendedName>
</protein>
<evidence type="ECO:0000256" key="5">
    <source>
        <dbReference type="HAMAP-Rule" id="MF_00926"/>
    </source>
</evidence>
<dbReference type="PANTHER" id="PTHR33823">
    <property type="entry name" value="RNA POLYMERASE-BINDING TRANSCRIPTION FACTOR DKSA-RELATED"/>
    <property type="match status" value="1"/>
</dbReference>
<dbReference type="PROSITE" id="PS51128">
    <property type="entry name" value="ZF_DKSA_2"/>
    <property type="match status" value="1"/>
</dbReference>
<reference evidence="10 11" key="1">
    <citation type="journal article" date="2006" name="Nat. Biotechnol.">
        <title>Complete genome of the mutualistic, N2-fixing grass endophyte Azoarcus sp. strain BH72.</title>
        <authorList>
            <person name="Krause A."/>
            <person name="Ramakumar A."/>
            <person name="Bartels D."/>
            <person name="Battistoni F."/>
            <person name="Bekel T."/>
            <person name="Boch J."/>
            <person name="Boehm M."/>
            <person name="Friedrich F."/>
            <person name="Hurek T."/>
            <person name="Krause L."/>
            <person name="Linke B."/>
            <person name="McHardy A.C."/>
            <person name="Sarkar A."/>
            <person name="Schneiker S."/>
            <person name="Syed A.A."/>
            <person name="Thauer R."/>
            <person name="Vorhoelter F.-J."/>
            <person name="Weidner S."/>
            <person name="Puehler A."/>
            <person name="Reinhold-Hurek B."/>
            <person name="Kaiser O."/>
            <person name="Goesmann A."/>
        </authorList>
    </citation>
    <scope>NUCLEOTIDE SEQUENCE [LARGE SCALE GENOMIC DNA]</scope>
    <source>
        <strain evidence="10 11">BH72</strain>
    </source>
</reference>
<dbReference type="KEGG" id="aoa:dqs_0262"/>
<dbReference type="NCBIfam" id="TIGR02420">
    <property type="entry name" value="dksA"/>
    <property type="match status" value="1"/>
</dbReference>
<name>A1K210_AZOSB</name>
<keyword evidence="3 5" id="KW-0863">Zinc-finger</keyword>
<evidence type="ECO:0000313" key="11">
    <source>
        <dbReference type="Proteomes" id="UP000002588"/>
    </source>
</evidence>
<dbReference type="InterPro" id="IPR012784">
    <property type="entry name" value="DksA_RNA_pol-bd"/>
</dbReference>
<dbReference type="SUPFAM" id="SSF109635">
    <property type="entry name" value="DnaK suppressor protein DksA, alpha-hairpin domain"/>
    <property type="match status" value="1"/>
</dbReference>
<dbReference type="Pfam" id="PF01258">
    <property type="entry name" value="zf-dskA_traR"/>
    <property type="match status" value="1"/>
</dbReference>
<evidence type="ECO:0000256" key="1">
    <source>
        <dbReference type="ARBA" id="ARBA00022490"/>
    </source>
</evidence>